<evidence type="ECO:0000313" key="8">
    <source>
        <dbReference type="EMBL" id="MBC8755251.1"/>
    </source>
</evidence>
<evidence type="ECO:0000313" key="9">
    <source>
        <dbReference type="Proteomes" id="UP000619238"/>
    </source>
</evidence>
<dbReference type="SMART" id="SM00342">
    <property type="entry name" value="HTH_ARAC"/>
    <property type="match status" value="1"/>
</dbReference>
<dbReference type="Pfam" id="PF13424">
    <property type="entry name" value="TPR_12"/>
    <property type="match status" value="1"/>
</dbReference>
<keyword evidence="3" id="KW-0804">Transcription</keyword>
<accession>A0ABR7Q9K1</accession>
<proteinExistence type="predicted"/>
<comment type="caution">
    <text evidence="8">The sequence shown here is derived from an EMBL/GenBank/DDBJ whole genome shotgun (WGS) entry which is preliminary data.</text>
</comment>
<keyword evidence="5" id="KW-1133">Transmembrane helix</keyword>
<feature type="domain" description="HTH araC/xylS-type" evidence="7">
    <location>
        <begin position="454"/>
        <end position="566"/>
    </location>
</feature>
<dbReference type="EMBL" id="JACGWS010000006">
    <property type="protein sequence ID" value="MBC8755251.1"/>
    <property type="molecule type" value="Genomic_DNA"/>
</dbReference>
<dbReference type="RefSeq" id="WP_187562301.1">
    <property type="nucleotide sequence ID" value="NZ_JACGWS010000006.1"/>
</dbReference>
<dbReference type="SUPFAM" id="SSF48452">
    <property type="entry name" value="TPR-like"/>
    <property type="match status" value="2"/>
</dbReference>
<dbReference type="Pfam" id="PF12833">
    <property type="entry name" value="HTH_18"/>
    <property type="match status" value="1"/>
</dbReference>
<dbReference type="PANTHER" id="PTHR43280">
    <property type="entry name" value="ARAC-FAMILY TRANSCRIPTIONAL REGULATOR"/>
    <property type="match status" value="1"/>
</dbReference>
<evidence type="ECO:0000256" key="3">
    <source>
        <dbReference type="ARBA" id="ARBA00023163"/>
    </source>
</evidence>
<evidence type="ECO:0000256" key="6">
    <source>
        <dbReference type="SAM" id="SignalP"/>
    </source>
</evidence>
<dbReference type="SMART" id="SM00028">
    <property type="entry name" value="TPR"/>
    <property type="match status" value="3"/>
</dbReference>
<gene>
    <name evidence="8" type="ORF">H2O64_11240</name>
</gene>
<dbReference type="PROSITE" id="PS50005">
    <property type="entry name" value="TPR"/>
    <property type="match status" value="1"/>
</dbReference>
<protein>
    <submittedName>
        <fullName evidence="8">Helix-turn-helix domain-containing protein</fullName>
    </submittedName>
</protein>
<keyword evidence="1" id="KW-0805">Transcription regulation</keyword>
<evidence type="ECO:0000256" key="2">
    <source>
        <dbReference type="ARBA" id="ARBA00023125"/>
    </source>
</evidence>
<keyword evidence="2" id="KW-0238">DNA-binding</keyword>
<dbReference type="PANTHER" id="PTHR43280:SF29">
    <property type="entry name" value="ARAC-FAMILY TRANSCRIPTIONAL REGULATOR"/>
    <property type="match status" value="1"/>
</dbReference>
<keyword evidence="6" id="KW-0732">Signal</keyword>
<sequence>MKKIKPIKLLSTLFILLYPLLSFAQESGFSIPDSLKNATYRELITKFNSNTSNKELYKLYAKVYLQKGKEDTVKIHIARGYRLLSIVETDYEKGLKYLDSGIAISKDLKHYRYPAILYTNKGVELNEKGKYKEALTNYLESIRHSKKNNNENFAYITLHNVGLLKRRLGEYEEAIKILKECMEFDDAKKEKKYIDSLSYAMTAVELAKTYTLKGQIDSSEYYTEKVMPFLSKKKEGVFYLSKFNKALNEYHKRNYGLSIDILNECIRFTKNGNLILYTNEEFLPEAYYYLAENYHKINDKENMIQYAKKIDSCFEANKLPSTEVKRAYELLIENYKEEKNTEKQLLYIEKLLIVDSLLQGDYKMLNASMNKKFDVPNLLKEKEEIISKLREYRKKSFNGLLTLSLLLLFSGIVIWFYYRRQQLHKKRFQKLINTDKPIKIENKKPENKSMNIDEKILKKILNSLQRFEENKDYIARKITLASLAKDFETNPRYISQVVNEYKNKNFSNYLSDLRINHAIARLKIDETFRKYTIKAIAYDVGFSNSQSFSNAFHKETGIYPSYFIKKINESKN</sequence>
<evidence type="ECO:0000256" key="1">
    <source>
        <dbReference type="ARBA" id="ARBA00023015"/>
    </source>
</evidence>
<dbReference type="InterPro" id="IPR019734">
    <property type="entry name" value="TPR_rpt"/>
</dbReference>
<feature type="signal peptide" evidence="6">
    <location>
        <begin position="1"/>
        <end position="24"/>
    </location>
</feature>
<evidence type="ECO:0000259" key="7">
    <source>
        <dbReference type="PROSITE" id="PS01124"/>
    </source>
</evidence>
<keyword evidence="4" id="KW-0802">TPR repeat</keyword>
<evidence type="ECO:0000256" key="5">
    <source>
        <dbReference type="SAM" id="Phobius"/>
    </source>
</evidence>
<dbReference type="PROSITE" id="PS01124">
    <property type="entry name" value="HTH_ARAC_FAMILY_2"/>
    <property type="match status" value="1"/>
</dbReference>
<dbReference type="Gene3D" id="1.25.40.10">
    <property type="entry name" value="Tetratricopeptide repeat domain"/>
    <property type="match status" value="1"/>
</dbReference>
<reference evidence="8 9" key="1">
    <citation type="submission" date="2020-07" db="EMBL/GenBank/DDBJ databases">
        <title>Description of Kordia aestuariivivens sp. nov., isolated from a tidal flat.</title>
        <authorList>
            <person name="Park S."/>
            <person name="Yoon J.-H."/>
        </authorList>
    </citation>
    <scope>NUCLEOTIDE SEQUENCE [LARGE SCALE GENOMIC DNA]</scope>
    <source>
        <strain evidence="8 9">YSTF-M3</strain>
    </source>
</reference>
<dbReference type="Proteomes" id="UP000619238">
    <property type="component" value="Unassembled WGS sequence"/>
</dbReference>
<keyword evidence="5" id="KW-0812">Transmembrane</keyword>
<dbReference type="InterPro" id="IPR018060">
    <property type="entry name" value="HTH_AraC"/>
</dbReference>
<feature type="repeat" description="TPR" evidence="4">
    <location>
        <begin position="155"/>
        <end position="188"/>
    </location>
</feature>
<feature type="chain" id="PRO_5046541326" evidence="6">
    <location>
        <begin position="25"/>
        <end position="572"/>
    </location>
</feature>
<dbReference type="InterPro" id="IPR011990">
    <property type="entry name" value="TPR-like_helical_dom_sf"/>
</dbReference>
<keyword evidence="5" id="KW-0472">Membrane</keyword>
<dbReference type="Gene3D" id="1.10.10.60">
    <property type="entry name" value="Homeodomain-like"/>
    <property type="match status" value="2"/>
</dbReference>
<dbReference type="SUPFAM" id="SSF46689">
    <property type="entry name" value="Homeodomain-like"/>
    <property type="match status" value="1"/>
</dbReference>
<keyword evidence="9" id="KW-1185">Reference proteome</keyword>
<dbReference type="InterPro" id="IPR009057">
    <property type="entry name" value="Homeodomain-like_sf"/>
</dbReference>
<evidence type="ECO:0000256" key="4">
    <source>
        <dbReference type="PROSITE-ProRule" id="PRU00339"/>
    </source>
</evidence>
<feature type="transmembrane region" description="Helical" evidence="5">
    <location>
        <begin position="397"/>
        <end position="418"/>
    </location>
</feature>
<name>A0ABR7Q9K1_9FLAO</name>
<organism evidence="8 9">
    <name type="scientific">Kordia aestuariivivens</name>
    <dbReference type="NCBI Taxonomy" id="2759037"/>
    <lineage>
        <taxon>Bacteria</taxon>
        <taxon>Pseudomonadati</taxon>
        <taxon>Bacteroidota</taxon>
        <taxon>Flavobacteriia</taxon>
        <taxon>Flavobacteriales</taxon>
        <taxon>Flavobacteriaceae</taxon>
        <taxon>Kordia</taxon>
    </lineage>
</organism>